<organism evidence="1 2">
    <name type="scientific">Bauhinia variegata</name>
    <name type="common">Purple orchid tree</name>
    <name type="synonym">Phanera variegata</name>
    <dbReference type="NCBI Taxonomy" id="167791"/>
    <lineage>
        <taxon>Eukaryota</taxon>
        <taxon>Viridiplantae</taxon>
        <taxon>Streptophyta</taxon>
        <taxon>Embryophyta</taxon>
        <taxon>Tracheophyta</taxon>
        <taxon>Spermatophyta</taxon>
        <taxon>Magnoliopsida</taxon>
        <taxon>eudicotyledons</taxon>
        <taxon>Gunneridae</taxon>
        <taxon>Pentapetalae</taxon>
        <taxon>rosids</taxon>
        <taxon>fabids</taxon>
        <taxon>Fabales</taxon>
        <taxon>Fabaceae</taxon>
        <taxon>Cercidoideae</taxon>
        <taxon>Cercideae</taxon>
        <taxon>Bauhiniinae</taxon>
        <taxon>Bauhinia</taxon>
    </lineage>
</organism>
<dbReference type="Proteomes" id="UP000828941">
    <property type="component" value="Chromosome 9"/>
</dbReference>
<proteinExistence type="predicted"/>
<keyword evidence="2" id="KW-1185">Reference proteome</keyword>
<name>A0ACB9MIU6_BAUVA</name>
<evidence type="ECO:0000313" key="1">
    <source>
        <dbReference type="EMBL" id="KAI4324025.1"/>
    </source>
</evidence>
<protein>
    <submittedName>
        <fullName evidence="1">Uncharacterized protein</fullName>
    </submittedName>
</protein>
<comment type="caution">
    <text evidence="1">The sequence shown here is derived from an EMBL/GenBank/DDBJ whole genome shotgun (WGS) entry which is preliminary data.</text>
</comment>
<dbReference type="EMBL" id="CM039434">
    <property type="protein sequence ID" value="KAI4324025.1"/>
    <property type="molecule type" value="Genomic_DNA"/>
</dbReference>
<accession>A0ACB9MIU6</accession>
<evidence type="ECO:0000313" key="2">
    <source>
        <dbReference type="Proteomes" id="UP000828941"/>
    </source>
</evidence>
<gene>
    <name evidence="1" type="ORF">L6164_023593</name>
</gene>
<sequence>MSILSVDVVRAIQDTLSNSSERQFRVEACPPGIGVCEGEYGDRFFTWNLYYSYRCGVSLPFIDFEMEVLDNLQIAPTQLHPNAWATLHAFQGICANLGRPARMDVFFYFYFLKNPRKHEVGYLYFSARKGRSLILPAKESVKHFKKWFFRITDLPFGRPFFIDEEGKPRFPLQWRRHFGKVEEVSIADLGPAMTFLVKELESRVYADQTKAVFKALHFINRKTMPNLRKFIERSGIEAKDLRKKKRKTGDASSFAPSVADYFPRAPFGEVIPPNPSSAVEL</sequence>
<reference evidence="1 2" key="1">
    <citation type="journal article" date="2022" name="DNA Res.">
        <title>Chromosomal-level genome assembly of the orchid tree Bauhinia variegata (Leguminosae; Cercidoideae) supports the allotetraploid origin hypothesis of Bauhinia.</title>
        <authorList>
            <person name="Zhong Y."/>
            <person name="Chen Y."/>
            <person name="Zheng D."/>
            <person name="Pang J."/>
            <person name="Liu Y."/>
            <person name="Luo S."/>
            <person name="Meng S."/>
            <person name="Qian L."/>
            <person name="Wei D."/>
            <person name="Dai S."/>
            <person name="Zhou R."/>
        </authorList>
    </citation>
    <scope>NUCLEOTIDE SEQUENCE [LARGE SCALE GENOMIC DNA]</scope>
    <source>
        <strain evidence="1">BV-YZ2020</strain>
    </source>
</reference>